<dbReference type="Proteomes" id="UP000245762">
    <property type="component" value="Unassembled WGS sequence"/>
</dbReference>
<gene>
    <name evidence="4" type="ORF">DKG77_10355</name>
</gene>
<dbReference type="InterPro" id="IPR012337">
    <property type="entry name" value="RNaseH-like_sf"/>
</dbReference>
<evidence type="ECO:0000259" key="3">
    <source>
        <dbReference type="PROSITE" id="PS50164"/>
    </source>
</evidence>
<dbReference type="Gene3D" id="3.30.420.10">
    <property type="entry name" value="Ribonuclease H-like superfamily/Ribonuclease H"/>
    <property type="match status" value="1"/>
</dbReference>
<dbReference type="SUPFAM" id="SSF82771">
    <property type="entry name" value="GIY-YIG endonuclease"/>
    <property type="match status" value="1"/>
</dbReference>
<dbReference type="CDD" id="cd06127">
    <property type="entry name" value="DEDDh"/>
    <property type="match status" value="1"/>
</dbReference>
<feature type="domain" description="GIY-YIG" evidence="3">
    <location>
        <begin position="195"/>
        <end position="271"/>
    </location>
</feature>
<evidence type="ECO:0000256" key="2">
    <source>
        <dbReference type="ARBA" id="ARBA00026073"/>
    </source>
</evidence>
<comment type="function">
    <text evidence="1">DNA polymerase III is a complex, multichain enzyme responsible for most of the replicative synthesis in bacteria. The epsilon subunit contain the editing function and is a proofreading 3'-5' exonuclease.</text>
</comment>
<name>A0A316L136_9FLAO</name>
<dbReference type="FunFam" id="3.30.420.10:FF:000045">
    <property type="entry name" value="3'-5' exonuclease DinG"/>
    <property type="match status" value="1"/>
</dbReference>
<dbReference type="GO" id="GO:0003677">
    <property type="term" value="F:DNA binding"/>
    <property type="evidence" value="ECO:0007669"/>
    <property type="project" value="InterPro"/>
</dbReference>
<dbReference type="RefSeq" id="WP_109662737.1">
    <property type="nucleotide sequence ID" value="NZ_QGEG01000002.1"/>
</dbReference>
<dbReference type="GO" id="GO:0008408">
    <property type="term" value="F:3'-5' exonuclease activity"/>
    <property type="evidence" value="ECO:0007669"/>
    <property type="project" value="TreeGrafter"/>
</dbReference>
<evidence type="ECO:0000313" key="4">
    <source>
        <dbReference type="EMBL" id="PWL38649.1"/>
    </source>
</evidence>
<dbReference type="SMART" id="SM00479">
    <property type="entry name" value="EXOIII"/>
    <property type="match status" value="1"/>
</dbReference>
<dbReference type="EMBL" id="QGEG01000002">
    <property type="protein sequence ID" value="PWL38649.1"/>
    <property type="molecule type" value="Genomic_DNA"/>
</dbReference>
<dbReference type="PANTHER" id="PTHR30231">
    <property type="entry name" value="DNA POLYMERASE III SUBUNIT EPSILON"/>
    <property type="match status" value="1"/>
</dbReference>
<evidence type="ECO:0000313" key="5">
    <source>
        <dbReference type="Proteomes" id="UP000245762"/>
    </source>
</evidence>
<sequence length="453" mass="51440">MYVILDIESTGGKYNEEGIMEIAIHKFDGHKVVDKFIGLINPEREIQPFVVKLTGINNKMLRSAPKFHEVAKRIIEITDGAVIVAHNAQFDYRILRTEFRRLGYDFQRKTLCTVDLSKKLLPDAESHSLGKLVRSLGIPMSDRHRANGDAIATLKLFKLLLDKDSEKTIIKEVIREEAHGELSPKQLDIVSDLPSKTGVYYMHDKDGDIIFLGKTKDIKRRVNQHFTNVGQLARKLQKETKKVSYEHTGSELVAILKEYQELKRTKPKYNTITKKKLFSHVINFSKNGTPHITLDVVHHKHQKDKNIGFNGIPSAKSFLSKISTEFKLCPTSLGLDVICEHAKNGCMDGCADVEDVFEYNQKIEAVFYKYSVVDKSIALLDQGREIGERSLILIKNGALKGFGYVELNHQINNIHILESIITPITSDENTSFIIESYLRKNNKLKVLELTPAL</sequence>
<organism evidence="4 5">
    <name type="scientific">Flagellimonas aquimarina</name>
    <dbReference type="NCBI Taxonomy" id="2201895"/>
    <lineage>
        <taxon>Bacteria</taxon>
        <taxon>Pseudomonadati</taxon>
        <taxon>Bacteroidota</taxon>
        <taxon>Flavobacteriia</taxon>
        <taxon>Flavobacteriales</taxon>
        <taxon>Flavobacteriaceae</taxon>
        <taxon>Flagellimonas</taxon>
    </lineage>
</organism>
<dbReference type="SMART" id="SM00465">
    <property type="entry name" value="GIYc"/>
    <property type="match status" value="1"/>
</dbReference>
<dbReference type="SUPFAM" id="SSF53098">
    <property type="entry name" value="Ribonuclease H-like"/>
    <property type="match status" value="1"/>
</dbReference>
<keyword evidence="4" id="KW-0269">Exonuclease</keyword>
<dbReference type="PANTHER" id="PTHR30231:SF41">
    <property type="entry name" value="DNA POLYMERASE III SUBUNIT EPSILON"/>
    <property type="match status" value="1"/>
</dbReference>
<accession>A0A316L136</accession>
<dbReference type="InterPro" id="IPR035901">
    <property type="entry name" value="GIY-YIG_endonuc_sf"/>
</dbReference>
<protein>
    <submittedName>
        <fullName evidence="4">Exonuclease</fullName>
    </submittedName>
</protein>
<dbReference type="OrthoDB" id="9803913at2"/>
<dbReference type="InterPro" id="IPR047296">
    <property type="entry name" value="GIY-YIG_UvrC_Cho"/>
</dbReference>
<dbReference type="Pfam" id="PF01541">
    <property type="entry name" value="GIY-YIG"/>
    <property type="match status" value="1"/>
</dbReference>
<dbReference type="Pfam" id="PF00929">
    <property type="entry name" value="RNase_T"/>
    <property type="match status" value="1"/>
</dbReference>
<proteinExistence type="predicted"/>
<dbReference type="GO" id="GO:0005829">
    <property type="term" value="C:cytosol"/>
    <property type="evidence" value="ECO:0007669"/>
    <property type="project" value="TreeGrafter"/>
</dbReference>
<dbReference type="InterPro" id="IPR006054">
    <property type="entry name" value="DnaQ"/>
</dbReference>
<dbReference type="Gene3D" id="3.40.1440.10">
    <property type="entry name" value="GIY-YIG endonuclease"/>
    <property type="match status" value="1"/>
</dbReference>
<dbReference type="AlphaFoldDB" id="A0A316L136"/>
<keyword evidence="4" id="KW-0378">Hydrolase</keyword>
<dbReference type="PROSITE" id="PS50164">
    <property type="entry name" value="GIY_YIG"/>
    <property type="match status" value="1"/>
</dbReference>
<dbReference type="GO" id="GO:0006289">
    <property type="term" value="P:nucleotide-excision repair"/>
    <property type="evidence" value="ECO:0007669"/>
    <property type="project" value="InterPro"/>
</dbReference>
<keyword evidence="5" id="KW-1185">Reference proteome</keyword>
<dbReference type="InterPro" id="IPR036397">
    <property type="entry name" value="RNaseH_sf"/>
</dbReference>
<dbReference type="GO" id="GO:0045004">
    <property type="term" value="P:DNA replication proofreading"/>
    <property type="evidence" value="ECO:0007669"/>
    <property type="project" value="TreeGrafter"/>
</dbReference>
<dbReference type="InterPro" id="IPR013520">
    <property type="entry name" value="Ribonucl_H"/>
</dbReference>
<dbReference type="NCBIfam" id="TIGR00573">
    <property type="entry name" value="dnaq"/>
    <property type="match status" value="1"/>
</dbReference>
<dbReference type="InterPro" id="IPR000305">
    <property type="entry name" value="GIY-YIG_endonuc"/>
</dbReference>
<comment type="subunit">
    <text evidence="2">DNA polymerase III contains a core (composed of alpha, epsilon and theta chains) that associates with a tau subunit. This core dimerizes to form the POLIII' complex. PolIII' associates with the gamma complex (composed of gamma, delta, delta', psi and chi chains) and with the beta chain to form the complete DNA polymerase III complex.</text>
</comment>
<comment type="caution">
    <text evidence="4">The sequence shown here is derived from an EMBL/GenBank/DDBJ whole genome shotgun (WGS) entry which is preliminary data.</text>
</comment>
<keyword evidence="4" id="KW-0540">Nuclease</keyword>
<dbReference type="CDD" id="cd10434">
    <property type="entry name" value="GIY-YIG_UvrC_Cho"/>
    <property type="match status" value="1"/>
</dbReference>
<reference evidence="4 5" key="1">
    <citation type="submission" date="2018-05" db="EMBL/GenBank/DDBJ databases">
        <title>Complete genome sequence of Flagellimonas aquimarina ECD12 isolated from seaweed Ecklonia cava.</title>
        <authorList>
            <person name="Choi S."/>
            <person name="Seong C."/>
        </authorList>
    </citation>
    <scope>NUCLEOTIDE SEQUENCE [LARGE SCALE GENOMIC DNA]</scope>
    <source>
        <strain evidence="4 5">ECD12</strain>
    </source>
</reference>
<dbReference type="GO" id="GO:0003887">
    <property type="term" value="F:DNA-directed DNA polymerase activity"/>
    <property type="evidence" value="ECO:0007669"/>
    <property type="project" value="InterPro"/>
</dbReference>
<evidence type="ECO:0000256" key="1">
    <source>
        <dbReference type="ARBA" id="ARBA00025483"/>
    </source>
</evidence>